<dbReference type="Proteomes" id="UP001183643">
    <property type="component" value="Unassembled WGS sequence"/>
</dbReference>
<evidence type="ECO:0000313" key="9">
    <source>
        <dbReference type="EMBL" id="MDR7276270.1"/>
    </source>
</evidence>
<organism evidence="9 10">
    <name type="scientific">Catenuloplanes atrovinosus</name>
    <dbReference type="NCBI Taxonomy" id="137266"/>
    <lineage>
        <taxon>Bacteria</taxon>
        <taxon>Bacillati</taxon>
        <taxon>Actinomycetota</taxon>
        <taxon>Actinomycetes</taxon>
        <taxon>Micromonosporales</taxon>
        <taxon>Micromonosporaceae</taxon>
        <taxon>Catenuloplanes</taxon>
    </lineage>
</organism>
<dbReference type="PANTHER" id="PTHR43744">
    <property type="entry name" value="ABC TRANSPORTER PERMEASE PROTEIN MG189-RELATED-RELATED"/>
    <property type="match status" value="1"/>
</dbReference>
<evidence type="ECO:0000256" key="3">
    <source>
        <dbReference type="ARBA" id="ARBA00022475"/>
    </source>
</evidence>
<dbReference type="GO" id="GO:0005886">
    <property type="term" value="C:plasma membrane"/>
    <property type="evidence" value="ECO:0007669"/>
    <property type="project" value="UniProtKB-SubCell"/>
</dbReference>
<keyword evidence="5 7" id="KW-1133">Transmembrane helix</keyword>
<accession>A0AAE4CC77</accession>
<keyword evidence="10" id="KW-1185">Reference proteome</keyword>
<feature type="transmembrane region" description="Helical" evidence="7">
    <location>
        <begin position="35"/>
        <end position="53"/>
    </location>
</feature>
<dbReference type="AlphaFoldDB" id="A0AAE4CC77"/>
<dbReference type="PROSITE" id="PS50928">
    <property type="entry name" value="ABC_TM1"/>
    <property type="match status" value="1"/>
</dbReference>
<comment type="subcellular location">
    <subcellularLocation>
        <location evidence="1 7">Cell membrane</location>
        <topology evidence="1 7">Multi-pass membrane protein</topology>
    </subcellularLocation>
</comment>
<dbReference type="PANTHER" id="PTHR43744:SF6">
    <property type="entry name" value="ABC TRANSPORTER PERMEASE PROTEIN YESQ-RELATED"/>
    <property type="match status" value="1"/>
</dbReference>
<dbReference type="InterPro" id="IPR000515">
    <property type="entry name" value="MetI-like"/>
</dbReference>
<dbReference type="Pfam" id="PF00528">
    <property type="entry name" value="BPD_transp_1"/>
    <property type="match status" value="1"/>
</dbReference>
<dbReference type="InterPro" id="IPR035906">
    <property type="entry name" value="MetI-like_sf"/>
</dbReference>
<keyword evidence="6 7" id="KW-0472">Membrane</keyword>
<keyword evidence="9" id="KW-0762">Sugar transport</keyword>
<comment type="caution">
    <text evidence="9">The sequence shown here is derived from an EMBL/GenBank/DDBJ whole genome shotgun (WGS) entry which is preliminary data.</text>
</comment>
<dbReference type="CDD" id="cd06261">
    <property type="entry name" value="TM_PBP2"/>
    <property type="match status" value="1"/>
</dbReference>
<feature type="transmembrane region" description="Helical" evidence="7">
    <location>
        <begin position="92"/>
        <end position="116"/>
    </location>
</feature>
<reference evidence="9" key="1">
    <citation type="submission" date="2023-07" db="EMBL/GenBank/DDBJ databases">
        <title>Sequencing the genomes of 1000 actinobacteria strains.</title>
        <authorList>
            <person name="Klenk H.-P."/>
        </authorList>
    </citation>
    <scope>NUCLEOTIDE SEQUENCE</scope>
    <source>
        <strain evidence="9">DSM 44707</strain>
    </source>
</reference>
<feature type="transmembrane region" description="Helical" evidence="7">
    <location>
        <begin position="205"/>
        <end position="230"/>
    </location>
</feature>
<evidence type="ECO:0000256" key="2">
    <source>
        <dbReference type="ARBA" id="ARBA00022448"/>
    </source>
</evidence>
<keyword evidence="4 7" id="KW-0812">Transmembrane</keyword>
<name>A0AAE4CC77_9ACTN</name>
<dbReference type="RefSeq" id="WP_310368285.1">
    <property type="nucleotide sequence ID" value="NZ_JAVDYB010000001.1"/>
</dbReference>
<comment type="similarity">
    <text evidence="7">Belongs to the binding-protein-dependent transport system permease family.</text>
</comment>
<feature type="transmembrane region" description="Helical" evidence="7">
    <location>
        <begin position="128"/>
        <end position="150"/>
    </location>
</feature>
<protein>
    <submittedName>
        <fullName evidence="9">Multiple sugar transport system permease protein</fullName>
    </submittedName>
</protein>
<dbReference type="Gene3D" id="1.10.3720.10">
    <property type="entry name" value="MetI-like"/>
    <property type="match status" value="1"/>
</dbReference>
<feature type="domain" description="ABC transmembrane type-1" evidence="8">
    <location>
        <begin position="93"/>
        <end position="285"/>
    </location>
</feature>
<dbReference type="SUPFAM" id="SSF161098">
    <property type="entry name" value="MetI-like"/>
    <property type="match status" value="1"/>
</dbReference>
<feature type="transmembrane region" description="Helical" evidence="7">
    <location>
        <begin position="162"/>
        <end position="184"/>
    </location>
</feature>
<dbReference type="GO" id="GO:0055085">
    <property type="term" value="P:transmembrane transport"/>
    <property type="evidence" value="ECO:0007669"/>
    <property type="project" value="InterPro"/>
</dbReference>
<evidence type="ECO:0000313" key="10">
    <source>
        <dbReference type="Proteomes" id="UP001183643"/>
    </source>
</evidence>
<evidence type="ECO:0000256" key="7">
    <source>
        <dbReference type="RuleBase" id="RU363032"/>
    </source>
</evidence>
<gene>
    <name evidence="9" type="ORF">J2S41_003048</name>
</gene>
<sequence>MTDLRERTVPVDTTDDPPPPRFVLPGWVRSTLKHAALIVFALVMLYPVIWMVVSSLRPNNEIFRSPGIVLDSLQVSNYGDGWNALAEPFGHYMLNSAIVVLGCIIGNLVSCSMAAYAFARLEFTGKTLWFAIMLMTIMLPIHVLIVPQYIMFSNLGWVNTFLPLIVPKLLATDAFFVFLMVQFIRGLPRELDEAARIDGAGHPRIFLQVILPLMLPALATTTIFTFIWTWNDFFSQLIYLTDPEMYTVPVALRSFVDATVATSWGSMFAMSVVSLLPIFLAFLIGQRYLIKGIATTGIK</sequence>
<keyword evidence="2 7" id="KW-0813">Transport</keyword>
<dbReference type="EMBL" id="JAVDYB010000001">
    <property type="protein sequence ID" value="MDR7276270.1"/>
    <property type="molecule type" value="Genomic_DNA"/>
</dbReference>
<proteinExistence type="inferred from homology"/>
<evidence type="ECO:0000256" key="6">
    <source>
        <dbReference type="ARBA" id="ARBA00023136"/>
    </source>
</evidence>
<keyword evidence="3" id="KW-1003">Cell membrane</keyword>
<evidence type="ECO:0000259" key="8">
    <source>
        <dbReference type="PROSITE" id="PS50928"/>
    </source>
</evidence>
<evidence type="ECO:0000256" key="4">
    <source>
        <dbReference type="ARBA" id="ARBA00022692"/>
    </source>
</evidence>
<feature type="transmembrane region" description="Helical" evidence="7">
    <location>
        <begin position="264"/>
        <end position="284"/>
    </location>
</feature>
<evidence type="ECO:0000256" key="5">
    <source>
        <dbReference type="ARBA" id="ARBA00022989"/>
    </source>
</evidence>
<evidence type="ECO:0000256" key="1">
    <source>
        <dbReference type="ARBA" id="ARBA00004651"/>
    </source>
</evidence>